<feature type="region of interest" description="Disordered" evidence="2">
    <location>
        <begin position="1490"/>
        <end position="1544"/>
    </location>
</feature>
<proteinExistence type="predicted"/>
<feature type="compositionally biased region" description="Low complexity" evidence="2">
    <location>
        <begin position="1318"/>
        <end position="1328"/>
    </location>
</feature>
<feature type="compositionally biased region" description="Basic residues" evidence="2">
    <location>
        <begin position="1505"/>
        <end position="1524"/>
    </location>
</feature>
<dbReference type="GO" id="GO:0032065">
    <property type="term" value="P:maintenance of protein location in cell cortex"/>
    <property type="evidence" value="ECO:0007669"/>
    <property type="project" value="InterPro"/>
</dbReference>
<protein>
    <submittedName>
        <fullName evidence="4">Anucleate primary sterigmata protein A</fullName>
    </submittedName>
</protein>
<dbReference type="InterPro" id="IPR024774">
    <property type="entry name" value="PH_dom-Mcp5-type"/>
</dbReference>
<evidence type="ECO:0000313" key="4">
    <source>
        <dbReference type="EMBL" id="TDZ26311.1"/>
    </source>
</evidence>
<dbReference type="STRING" id="1213857.A0A484G841"/>
<feature type="region of interest" description="Disordered" evidence="2">
    <location>
        <begin position="1353"/>
        <end position="1468"/>
    </location>
</feature>
<feature type="compositionally biased region" description="Polar residues" evidence="2">
    <location>
        <begin position="1123"/>
        <end position="1135"/>
    </location>
</feature>
<dbReference type="PANTHER" id="PTHR28190">
    <property type="entry name" value="NUCLEAR MIGRATION PROTEIN NUM1"/>
    <property type="match status" value="1"/>
</dbReference>
<reference evidence="5" key="2">
    <citation type="journal article" date="2019" name="Mol. Plant Microbe Interact.">
        <title>Genome sequence resources for four phytopathogenic fungi from the Colletotrichum orbiculare species complex.</title>
        <authorList>
            <person name="Gan P."/>
            <person name="Tsushima A."/>
            <person name="Narusaka M."/>
            <person name="Narusaka Y."/>
            <person name="Takano Y."/>
            <person name="Kubo Y."/>
            <person name="Shirasu K."/>
        </authorList>
    </citation>
    <scope>GENOME REANNOTATION</scope>
    <source>
        <strain evidence="5">104-T / ATCC 96160 / CBS 514.97 / LARS 414 / MAFF 240422</strain>
    </source>
</reference>
<dbReference type="GO" id="GO:0005938">
    <property type="term" value="C:cell cortex"/>
    <property type="evidence" value="ECO:0007669"/>
    <property type="project" value="InterPro"/>
</dbReference>
<evidence type="ECO:0000259" key="3">
    <source>
        <dbReference type="Pfam" id="PF12814"/>
    </source>
</evidence>
<dbReference type="OrthoDB" id="2149224at2759"/>
<evidence type="ECO:0000256" key="1">
    <source>
        <dbReference type="SAM" id="Coils"/>
    </source>
</evidence>
<feature type="region of interest" description="Disordered" evidence="2">
    <location>
        <begin position="574"/>
        <end position="610"/>
    </location>
</feature>
<keyword evidence="5" id="KW-1185">Reference proteome</keyword>
<dbReference type="GO" id="GO:0005739">
    <property type="term" value="C:mitochondrion"/>
    <property type="evidence" value="ECO:0007669"/>
    <property type="project" value="TreeGrafter"/>
</dbReference>
<name>A0A484G841_COLOR</name>
<feature type="coiled-coil region" evidence="1">
    <location>
        <begin position="331"/>
        <end position="421"/>
    </location>
</feature>
<comment type="caution">
    <text evidence="4">The sequence shown here is derived from an EMBL/GenBank/DDBJ whole genome shotgun (WGS) entry which is preliminary data.</text>
</comment>
<keyword evidence="1" id="KW-0175">Coiled coil</keyword>
<feature type="compositionally biased region" description="Basic residues" evidence="2">
    <location>
        <begin position="1046"/>
        <end position="1064"/>
    </location>
</feature>
<feature type="domain" description="Pleckstrin homology" evidence="3">
    <location>
        <begin position="1156"/>
        <end position="1286"/>
    </location>
</feature>
<dbReference type="GO" id="GO:0000226">
    <property type="term" value="P:microtubule cytoskeleton organization"/>
    <property type="evidence" value="ECO:0007669"/>
    <property type="project" value="TreeGrafter"/>
</dbReference>
<dbReference type="Pfam" id="PF12814">
    <property type="entry name" value="Mcp5_PH"/>
    <property type="match status" value="1"/>
</dbReference>
<feature type="region of interest" description="Disordered" evidence="2">
    <location>
        <begin position="1293"/>
        <end position="1335"/>
    </location>
</feature>
<reference evidence="5" key="1">
    <citation type="journal article" date="2013" name="New Phytol.">
        <title>Comparative genomic and transcriptomic analyses reveal the hemibiotrophic stage shift of Colletotrichum fungi.</title>
        <authorList>
            <person name="Gan P."/>
            <person name="Ikeda K."/>
            <person name="Irieda H."/>
            <person name="Narusaka M."/>
            <person name="O'Connell R.J."/>
            <person name="Narusaka Y."/>
            <person name="Takano Y."/>
            <person name="Kubo Y."/>
            <person name="Shirasu K."/>
        </authorList>
    </citation>
    <scope>NUCLEOTIDE SEQUENCE [LARGE SCALE GENOMIC DNA]</scope>
    <source>
        <strain evidence="5">104-T / ATCC 96160 / CBS 514.97 / LARS 414 / MAFF 240422</strain>
    </source>
</reference>
<dbReference type="InterPro" id="IPR053005">
    <property type="entry name" value="Nuclear_Pos-Cytoskel_Interact"/>
</dbReference>
<feature type="compositionally biased region" description="Polar residues" evidence="2">
    <location>
        <begin position="910"/>
        <end position="925"/>
    </location>
</feature>
<gene>
    <name evidence="4" type="primary">apsA-0</name>
    <name evidence="4" type="ORF">Cob_v000508</name>
</gene>
<dbReference type="Proteomes" id="UP000014480">
    <property type="component" value="Unassembled WGS sequence"/>
</dbReference>
<dbReference type="GO" id="GO:0015631">
    <property type="term" value="F:tubulin binding"/>
    <property type="evidence" value="ECO:0007669"/>
    <property type="project" value="TreeGrafter"/>
</dbReference>
<sequence length="1556" mass="171776">MDFTCHLDWRSTHPNPSRPTRHQTLRFKPAFFFSISLRLQGTAASANNSLFLLSNPGHAVAPSFVTSHLSLLDRPKTFRQNHIHIRYLLELRCARDTRRTSNATVFLLGGPNNVNAPVIARSDCSSTPVISTRNRDPRGSAVCFDPLHLIFPETVGDPSTLACFPQSVNMAVWETEDERGAQVVPTGLPTPQDTPYRTPSRRSSKKSRRSATPPNRKTPSPPPVQPSDKASKRSSRNMTNEDGISVLDPRRFTPTLHANLVAEILNLRRDQEDKTKLIENLELSLHAAREEQESLRESIATTTKESRSLQRQLALLEGGTSSALGELARERDEAVDSITETRKRLEAAQKKIRSQEEDSQRVHALWSQDKDSWEEEKRKYERRVHVAESRLKVVLDEVTAYQAAQANADATESDMEDNKDDAASVRTMSMTNSVRFSLQQSPGKVNNINSLADELNLDGDDDWQTDDGGRESALSFHRHNRTFSRDSVLSRMHRRNQSLESPQRPGSVTRGKLWVNQTVLEALEDGIQEDDEELELVSGPDPTPAPKVSYTDTGIQFSPPPSPKLVPVTSALPESVPEPVKEEPLKTQETVKVEKPIEKPAEKPIQVETPARHEWEMEAIEANQRRKRVQINRPLSIEPRPFNHMVSAGSQTVEEPLSPPKTPKSPYRSMTPPSPEIPVAVMVSSSTQTDLPEPAEPEPEAVPEAKPIQELLIPSISIIPPTSRPTTPREPRLPQYTKDFGCQVSIISAVRTKSTAVQTEEIRVDKRLASLPAHLRPSAITSRPSSPVIATAITTDDPRHFTPVPGHLPPRNPRRLASKRSLTDMPSSPPISPISPVSDIDTRDAYPGNNDDGPLSGHKAPMRRPHRISSLFAGFDEHSSDEQDEFADADVSDSEFRTALSAPGMRMTDSRASNRTSVSTFTSPEQVLKKSAIARSSVRSMGPESYNFSLENRDMAPRKPPQTKPAARGYEKPNAGPSGRPNGMRKAALIQSGISSHQGRPRSPSMPEAHPPFPIPTRASSRRPPFSVSAPSDGQRSPTKGDALWHRRGGSRSHYRANSIRKVRSAAAIPRNQRSRRQSRSPPPFSETTEAPESPSLPPLPHNDITSPRYDTGSQYRSHRSRLSTNTAQTGTTDLASVGGASNGAASNGASQATGVVDAIAQTMVGEWMFKYVRRRKSFGMSEGTKDDSSNDRHKRWVWLAPYERAILWSSKQPNSGSALMGKTGRKLTIQSVLDVKDDNPTPRGQGSVFNRSILILTPQRALKFTAVSSERHYMWLTALSFLAHSTQALPEITPAPPPVKETTAPQTRPAAPPSIPSVPSIPSLPSARSEGAANYRQSEQFAPANINISNINSFNSNSNSHQRERSSDAAEPPFIPRFTERSNQAVHGRKRSNTGGHVPPPLSFRGFSGPGSAGHSYTNSNAGNSVSTAGSSDVYTSQQSQASSGGPSWPMSSVGSQRTSEASSRPGGNFFDAIGTVRMEAFISPLAYSRFDGDPDEQEEFRYRARRRSKELRRRQSRSRHRDSHSSRGTRTTDGYHSRMGVEEDFFRDDPFKGF</sequence>
<feature type="compositionally biased region" description="Basic residues" evidence="2">
    <location>
        <begin position="199"/>
        <end position="209"/>
    </location>
</feature>
<feature type="region of interest" description="Disordered" evidence="2">
    <location>
        <begin position="631"/>
        <end position="707"/>
    </location>
</feature>
<organism evidence="4 5">
    <name type="scientific">Colletotrichum orbiculare (strain 104-T / ATCC 96160 / CBS 514.97 / LARS 414 / MAFF 240422)</name>
    <name type="common">Cucumber anthracnose fungus</name>
    <name type="synonym">Colletotrichum lagenarium</name>
    <dbReference type="NCBI Taxonomy" id="1213857"/>
    <lineage>
        <taxon>Eukaryota</taxon>
        <taxon>Fungi</taxon>
        <taxon>Dikarya</taxon>
        <taxon>Ascomycota</taxon>
        <taxon>Pezizomycotina</taxon>
        <taxon>Sordariomycetes</taxon>
        <taxon>Hypocreomycetidae</taxon>
        <taxon>Glomerellales</taxon>
        <taxon>Glomerellaceae</taxon>
        <taxon>Colletotrichum</taxon>
        <taxon>Colletotrichum orbiculare species complex</taxon>
    </lineage>
</organism>
<evidence type="ECO:0000313" key="5">
    <source>
        <dbReference type="Proteomes" id="UP000014480"/>
    </source>
</evidence>
<feature type="region of interest" description="Disordered" evidence="2">
    <location>
        <begin position="178"/>
        <end position="248"/>
    </location>
</feature>
<evidence type="ECO:0000256" key="2">
    <source>
        <dbReference type="SAM" id="MobiDB-lite"/>
    </source>
</evidence>
<accession>A0A484G841</accession>
<dbReference type="GO" id="GO:0005543">
    <property type="term" value="F:phospholipid binding"/>
    <property type="evidence" value="ECO:0007669"/>
    <property type="project" value="InterPro"/>
</dbReference>
<feature type="compositionally biased region" description="Polar residues" evidence="2">
    <location>
        <begin position="1451"/>
        <end position="1464"/>
    </location>
</feature>
<dbReference type="EMBL" id="AMCV02000001">
    <property type="protein sequence ID" value="TDZ26311.1"/>
    <property type="molecule type" value="Genomic_DNA"/>
</dbReference>
<feature type="region of interest" description="Disordered" evidence="2">
    <location>
        <begin position="903"/>
        <end position="1136"/>
    </location>
</feature>
<feature type="compositionally biased region" description="Basic and acidic residues" evidence="2">
    <location>
        <begin position="579"/>
        <end position="602"/>
    </location>
</feature>
<feature type="coiled-coil region" evidence="1">
    <location>
        <begin position="271"/>
        <end position="305"/>
    </location>
</feature>
<feature type="compositionally biased region" description="Polar residues" evidence="2">
    <location>
        <begin position="1416"/>
        <end position="1437"/>
    </location>
</feature>
<feature type="region of interest" description="Disordered" evidence="2">
    <location>
        <begin position="794"/>
        <end position="863"/>
    </location>
</feature>
<feature type="compositionally biased region" description="Polar residues" evidence="2">
    <location>
        <begin position="1029"/>
        <end position="1038"/>
    </location>
</feature>
<dbReference type="PANTHER" id="PTHR28190:SF2">
    <property type="entry name" value="MIGRATION PROTEIN, PUTATIVE (AFU_ORTHOLOGUE AFUA_2G07730)-RELATED"/>
    <property type="match status" value="1"/>
</dbReference>